<dbReference type="EMBL" id="JXTC01000885">
    <property type="protein sequence ID" value="PON35398.1"/>
    <property type="molecule type" value="Genomic_DNA"/>
</dbReference>
<evidence type="ECO:0000313" key="2">
    <source>
        <dbReference type="EMBL" id="PON35398.1"/>
    </source>
</evidence>
<reference evidence="3" key="1">
    <citation type="submission" date="2016-06" db="EMBL/GenBank/DDBJ databases">
        <title>Parallel loss of symbiosis genes in relatives of nitrogen-fixing non-legume Parasponia.</title>
        <authorList>
            <person name="Van Velzen R."/>
            <person name="Holmer R."/>
            <person name="Bu F."/>
            <person name="Rutten L."/>
            <person name="Van Zeijl A."/>
            <person name="Liu W."/>
            <person name="Santuari L."/>
            <person name="Cao Q."/>
            <person name="Sharma T."/>
            <person name="Shen D."/>
            <person name="Roswanjaya Y."/>
            <person name="Wardhani T."/>
            <person name="Kalhor M.S."/>
            <person name="Jansen J."/>
            <person name="Van den Hoogen J."/>
            <person name="Gungor B."/>
            <person name="Hartog M."/>
            <person name="Hontelez J."/>
            <person name="Verver J."/>
            <person name="Yang W.-C."/>
            <person name="Schijlen E."/>
            <person name="Repin R."/>
            <person name="Schilthuizen M."/>
            <person name="Schranz E."/>
            <person name="Heidstra R."/>
            <person name="Miyata K."/>
            <person name="Fedorova E."/>
            <person name="Kohlen W."/>
            <person name="Bisseling T."/>
            <person name="Smit S."/>
            <person name="Geurts R."/>
        </authorList>
    </citation>
    <scope>NUCLEOTIDE SEQUENCE [LARGE SCALE GENOMIC DNA]</scope>
    <source>
        <strain evidence="3">cv. RG33-2</strain>
    </source>
</reference>
<sequence>METAMVSTAATTLLTKLWYTWAVLGRKTQPGTGGFNDTMTSLDRTPAIRSDSEGGIFLAGGWSRTTWQSLWSRNKQNWNVKISESVGGHLILKKRLVL</sequence>
<feature type="chain" id="PRO_5015122372" description="Secreted protein" evidence="1">
    <location>
        <begin position="26"/>
        <end position="98"/>
    </location>
</feature>
<comment type="caution">
    <text evidence="2">The sequence shown here is derived from an EMBL/GenBank/DDBJ whole genome shotgun (WGS) entry which is preliminary data.</text>
</comment>
<evidence type="ECO:0008006" key="4">
    <source>
        <dbReference type="Google" id="ProtNLM"/>
    </source>
</evidence>
<dbReference type="InParanoid" id="A0A2P5AFT2"/>
<name>A0A2P5AFT2_TREOI</name>
<organism evidence="2 3">
    <name type="scientific">Trema orientale</name>
    <name type="common">Charcoal tree</name>
    <name type="synonym">Celtis orientalis</name>
    <dbReference type="NCBI Taxonomy" id="63057"/>
    <lineage>
        <taxon>Eukaryota</taxon>
        <taxon>Viridiplantae</taxon>
        <taxon>Streptophyta</taxon>
        <taxon>Embryophyta</taxon>
        <taxon>Tracheophyta</taxon>
        <taxon>Spermatophyta</taxon>
        <taxon>Magnoliopsida</taxon>
        <taxon>eudicotyledons</taxon>
        <taxon>Gunneridae</taxon>
        <taxon>Pentapetalae</taxon>
        <taxon>rosids</taxon>
        <taxon>fabids</taxon>
        <taxon>Rosales</taxon>
        <taxon>Cannabaceae</taxon>
        <taxon>Trema</taxon>
    </lineage>
</organism>
<evidence type="ECO:0000313" key="3">
    <source>
        <dbReference type="Proteomes" id="UP000237000"/>
    </source>
</evidence>
<evidence type="ECO:0000256" key="1">
    <source>
        <dbReference type="SAM" id="SignalP"/>
    </source>
</evidence>
<feature type="signal peptide" evidence="1">
    <location>
        <begin position="1"/>
        <end position="25"/>
    </location>
</feature>
<keyword evidence="3" id="KW-1185">Reference proteome</keyword>
<accession>A0A2P5AFT2</accession>
<keyword evidence="1" id="KW-0732">Signal</keyword>
<protein>
    <recommendedName>
        <fullName evidence="4">Secreted protein</fullName>
    </recommendedName>
</protein>
<proteinExistence type="predicted"/>
<gene>
    <name evidence="2" type="ORF">TorRG33x02_351420</name>
</gene>
<dbReference type="AlphaFoldDB" id="A0A2P5AFT2"/>
<dbReference type="Proteomes" id="UP000237000">
    <property type="component" value="Unassembled WGS sequence"/>
</dbReference>